<dbReference type="AlphaFoldDB" id="A0A0D2DAE2"/>
<protein>
    <submittedName>
        <fullName evidence="1">Uncharacterized protein</fullName>
    </submittedName>
</protein>
<gene>
    <name evidence="1" type="ORF">PV06_08616</name>
</gene>
<dbReference type="OrthoDB" id="4121018at2759"/>
<accession>A0A0D2DAE2</accession>
<dbReference type="RefSeq" id="XP_016260279.1">
    <property type="nucleotide sequence ID" value="XM_016409971.1"/>
</dbReference>
<dbReference type="EMBL" id="KN847339">
    <property type="protein sequence ID" value="KIW40063.1"/>
    <property type="molecule type" value="Genomic_DNA"/>
</dbReference>
<dbReference type="STRING" id="215243.A0A0D2DAE2"/>
<keyword evidence="2" id="KW-1185">Reference proteome</keyword>
<organism evidence="1 2">
    <name type="scientific">Exophiala oligosperma</name>
    <dbReference type="NCBI Taxonomy" id="215243"/>
    <lineage>
        <taxon>Eukaryota</taxon>
        <taxon>Fungi</taxon>
        <taxon>Dikarya</taxon>
        <taxon>Ascomycota</taxon>
        <taxon>Pezizomycotina</taxon>
        <taxon>Eurotiomycetes</taxon>
        <taxon>Chaetothyriomycetidae</taxon>
        <taxon>Chaetothyriales</taxon>
        <taxon>Herpotrichiellaceae</taxon>
        <taxon>Exophiala</taxon>
    </lineage>
</organism>
<reference evidence="1 2" key="1">
    <citation type="submission" date="2015-01" db="EMBL/GenBank/DDBJ databases">
        <title>The Genome Sequence of Exophiala oligosperma CBS72588.</title>
        <authorList>
            <consortium name="The Broad Institute Genomics Platform"/>
            <person name="Cuomo C."/>
            <person name="de Hoog S."/>
            <person name="Gorbushina A."/>
            <person name="Stielow B."/>
            <person name="Teixiera M."/>
            <person name="Abouelleil A."/>
            <person name="Chapman S.B."/>
            <person name="Priest M."/>
            <person name="Young S.K."/>
            <person name="Wortman J."/>
            <person name="Nusbaum C."/>
            <person name="Birren B."/>
        </authorList>
    </citation>
    <scope>NUCLEOTIDE SEQUENCE [LARGE SCALE GENOMIC DNA]</scope>
    <source>
        <strain evidence="1 2">CBS 72588</strain>
    </source>
</reference>
<proteinExistence type="predicted"/>
<dbReference type="HOGENOM" id="CLU_2941711_0_0_1"/>
<dbReference type="VEuPathDB" id="FungiDB:PV06_08616"/>
<sequence>MKEWNAPYNQLGPLAIPGYGGSGLYDKCNGPHGQKLQNLDVIKCQQTANKPTICREFDKV</sequence>
<name>A0A0D2DAE2_9EURO</name>
<evidence type="ECO:0000313" key="2">
    <source>
        <dbReference type="Proteomes" id="UP000053342"/>
    </source>
</evidence>
<dbReference type="GeneID" id="27360690"/>
<evidence type="ECO:0000313" key="1">
    <source>
        <dbReference type="EMBL" id="KIW40063.1"/>
    </source>
</evidence>
<dbReference type="Proteomes" id="UP000053342">
    <property type="component" value="Unassembled WGS sequence"/>
</dbReference>